<dbReference type="EMBL" id="JABFUD020000020">
    <property type="protein sequence ID" value="KAI5064386.1"/>
    <property type="molecule type" value="Genomic_DNA"/>
</dbReference>
<dbReference type="Proteomes" id="UP000886520">
    <property type="component" value="Chromosome 20"/>
</dbReference>
<sequence>MQRPSFLFGRSAIDMYLCSMKLFSRLNASMSTTCDVARSCSVKVVLCSLLHDSRGLSNIECLSSVPRAIVVTVEMALTDMSMTLSSCM</sequence>
<comment type="caution">
    <text evidence="1">The sequence shown here is derived from an EMBL/GenBank/DDBJ whole genome shotgun (WGS) entry which is preliminary data.</text>
</comment>
<proteinExistence type="predicted"/>
<gene>
    <name evidence="1" type="ORF">GOP47_0021056</name>
</gene>
<keyword evidence="2" id="KW-1185">Reference proteome</keyword>
<evidence type="ECO:0000313" key="2">
    <source>
        <dbReference type="Proteomes" id="UP000886520"/>
    </source>
</evidence>
<reference evidence="1" key="1">
    <citation type="submission" date="2021-01" db="EMBL/GenBank/DDBJ databases">
        <title>Adiantum capillus-veneris genome.</title>
        <authorList>
            <person name="Fang Y."/>
            <person name="Liao Q."/>
        </authorList>
    </citation>
    <scope>NUCLEOTIDE SEQUENCE</scope>
    <source>
        <strain evidence="1">H3</strain>
        <tissue evidence="1">Leaf</tissue>
    </source>
</reference>
<organism evidence="1 2">
    <name type="scientific">Adiantum capillus-veneris</name>
    <name type="common">Maidenhair fern</name>
    <dbReference type="NCBI Taxonomy" id="13818"/>
    <lineage>
        <taxon>Eukaryota</taxon>
        <taxon>Viridiplantae</taxon>
        <taxon>Streptophyta</taxon>
        <taxon>Embryophyta</taxon>
        <taxon>Tracheophyta</taxon>
        <taxon>Polypodiopsida</taxon>
        <taxon>Polypodiidae</taxon>
        <taxon>Polypodiales</taxon>
        <taxon>Pteridineae</taxon>
        <taxon>Pteridaceae</taxon>
        <taxon>Vittarioideae</taxon>
        <taxon>Adiantum</taxon>
    </lineage>
</organism>
<accession>A0A9D4UAD5</accession>
<name>A0A9D4UAD5_ADICA</name>
<evidence type="ECO:0000313" key="1">
    <source>
        <dbReference type="EMBL" id="KAI5064386.1"/>
    </source>
</evidence>
<protein>
    <submittedName>
        <fullName evidence="1">Uncharacterized protein</fullName>
    </submittedName>
</protein>
<dbReference type="AlphaFoldDB" id="A0A9D4UAD5"/>